<dbReference type="GO" id="GO:0000155">
    <property type="term" value="F:phosphorelay sensor kinase activity"/>
    <property type="evidence" value="ECO:0007669"/>
    <property type="project" value="InterPro"/>
</dbReference>
<feature type="transmembrane region" description="Helical" evidence="1">
    <location>
        <begin position="53"/>
        <end position="76"/>
    </location>
</feature>
<dbReference type="PANTHER" id="PTHR34220">
    <property type="entry name" value="SENSOR HISTIDINE KINASE YPDA"/>
    <property type="match status" value="1"/>
</dbReference>
<keyword evidence="4" id="KW-1185">Reference proteome</keyword>
<proteinExistence type="predicted"/>
<dbReference type="GO" id="GO:0016020">
    <property type="term" value="C:membrane"/>
    <property type="evidence" value="ECO:0007669"/>
    <property type="project" value="InterPro"/>
</dbReference>
<keyword evidence="1" id="KW-0472">Membrane</keyword>
<keyword evidence="3" id="KW-0418">Kinase</keyword>
<evidence type="ECO:0000256" key="1">
    <source>
        <dbReference type="SAM" id="Phobius"/>
    </source>
</evidence>
<feature type="transmembrane region" description="Helical" evidence="1">
    <location>
        <begin position="122"/>
        <end position="147"/>
    </location>
</feature>
<dbReference type="InterPro" id="IPR050640">
    <property type="entry name" value="Bact_2-comp_sensor_kinase"/>
</dbReference>
<dbReference type="InterPro" id="IPR010559">
    <property type="entry name" value="Sig_transdc_His_kin_internal"/>
</dbReference>
<reference evidence="4" key="1">
    <citation type="submission" date="2016-11" db="EMBL/GenBank/DDBJ databases">
        <authorList>
            <person name="Varghese N."/>
            <person name="Submissions S."/>
        </authorList>
    </citation>
    <scope>NUCLEOTIDE SEQUENCE [LARGE SCALE GENOMIC DNA]</scope>
    <source>
        <strain evidence="4">DSM 27370</strain>
    </source>
</reference>
<dbReference type="EMBL" id="FQUC01000001">
    <property type="protein sequence ID" value="SHE33218.1"/>
    <property type="molecule type" value="Genomic_DNA"/>
</dbReference>
<dbReference type="InterPro" id="IPR036890">
    <property type="entry name" value="HATPase_C_sf"/>
</dbReference>
<dbReference type="AlphaFoldDB" id="A0A1M4SM36"/>
<organism evidence="3 4">
    <name type="scientific">Dysgonomonas macrotermitis</name>
    <dbReference type="NCBI Taxonomy" id="1346286"/>
    <lineage>
        <taxon>Bacteria</taxon>
        <taxon>Pseudomonadati</taxon>
        <taxon>Bacteroidota</taxon>
        <taxon>Bacteroidia</taxon>
        <taxon>Bacteroidales</taxon>
        <taxon>Dysgonomonadaceae</taxon>
        <taxon>Dysgonomonas</taxon>
    </lineage>
</organism>
<dbReference type="Pfam" id="PF06580">
    <property type="entry name" value="His_kinase"/>
    <property type="match status" value="1"/>
</dbReference>
<keyword evidence="1" id="KW-0812">Transmembrane</keyword>
<dbReference type="STRING" id="1346286.SAMN05444362_10198"/>
<name>A0A1M4SM36_9BACT</name>
<dbReference type="RefSeq" id="WP_062175219.1">
    <property type="nucleotide sequence ID" value="NZ_BBXL01000001.1"/>
</dbReference>
<feature type="transmembrane region" description="Helical" evidence="1">
    <location>
        <begin position="88"/>
        <end position="110"/>
    </location>
</feature>
<dbReference type="OrthoDB" id="9809908at2"/>
<evidence type="ECO:0000313" key="3">
    <source>
        <dbReference type="EMBL" id="SHE33218.1"/>
    </source>
</evidence>
<protein>
    <submittedName>
        <fullName evidence="3">Histidine kinase</fullName>
    </submittedName>
</protein>
<evidence type="ECO:0000313" key="4">
    <source>
        <dbReference type="Proteomes" id="UP000184480"/>
    </source>
</evidence>
<dbReference type="Proteomes" id="UP000184480">
    <property type="component" value="Unassembled WGS sequence"/>
</dbReference>
<gene>
    <name evidence="3" type="ORF">SAMN05444362_10198</name>
</gene>
<dbReference type="PANTHER" id="PTHR34220:SF7">
    <property type="entry name" value="SENSOR HISTIDINE KINASE YPDA"/>
    <property type="match status" value="1"/>
</dbReference>
<feature type="transmembrane region" description="Helical" evidence="1">
    <location>
        <begin position="21"/>
        <end position="41"/>
    </location>
</feature>
<sequence>MVDTKNNIAIHFLLSPKYRMLRHLILFILISLITIGNIWHIKQEWSALSYAQALLIFLVYDFLFLTGIYINTYVLVPKLLLKNRWLTYFALLVVVVAIVVFFCILLQLIIPSSSHQPMEHWMIMLFLISNLLAVTSLFAGPASLMLLKHWILNDKRSEELESATLHSELKLLESQINPHFLFNMLNNANIMIEEDPDMALHIIMKLKDMLRYQMNENSSETVHLREDILFLTDFLELEKIRRDCFEYTITEKGDIETIQIPPLLFITFVENAVKHNLDSQAASYVHILFEVADNKLIFICENSIPEKPAARKTGGLGLLNIKRRLDLLYDNNYSLDQTQTDTIYTVKLELKL</sequence>
<accession>A0A1M4SM36</accession>
<keyword evidence="3" id="KW-0808">Transferase</keyword>
<feature type="domain" description="Signal transduction histidine kinase internal region" evidence="2">
    <location>
        <begin position="167"/>
        <end position="242"/>
    </location>
</feature>
<evidence type="ECO:0000259" key="2">
    <source>
        <dbReference type="Pfam" id="PF06580"/>
    </source>
</evidence>
<keyword evidence="1" id="KW-1133">Transmembrane helix</keyword>
<dbReference type="Gene3D" id="3.30.565.10">
    <property type="entry name" value="Histidine kinase-like ATPase, C-terminal domain"/>
    <property type="match status" value="1"/>
</dbReference>